<keyword evidence="2" id="KW-0813">Transport</keyword>
<dbReference type="CDD" id="cd00729">
    <property type="entry name" value="rubredoxin_SM"/>
    <property type="match status" value="1"/>
</dbReference>
<evidence type="ECO:0000256" key="4">
    <source>
        <dbReference type="ARBA" id="ARBA00022982"/>
    </source>
</evidence>
<evidence type="ECO:0000259" key="10">
    <source>
        <dbReference type="PROSITE" id="PS50905"/>
    </source>
</evidence>
<dbReference type="EMBL" id="BLVP01000007">
    <property type="protein sequence ID" value="GFM36765.1"/>
    <property type="molecule type" value="Genomic_DNA"/>
</dbReference>
<keyword evidence="4" id="KW-0249">Electron transport</keyword>
<dbReference type="Pfam" id="PF21349">
    <property type="entry name" value="RUBY_RBDX"/>
    <property type="match status" value="1"/>
</dbReference>
<dbReference type="GO" id="GO:0005506">
    <property type="term" value="F:iron ion binding"/>
    <property type="evidence" value="ECO:0007669"/>
    <property type="project" value="InterPro"/>
</dbReference>
<dbReference type="SUPFAM" id="SSF57802">
    <property type="entry name" value="Rubredoxin-like"/>
    <property type="match status" value="1"/>
</dbReference>
<comment type="function">
    <text evidence="6">May provide oxidative stress protection via catalytic reduction of intracellular hydrogen peroxide.</text>
</comment>
<dbReference type="SUPFAM" id="SSF47240">
    <property type="entry name" value="Ferritin-like"/>
    <property type="match status" value="1"/>
</dbReference>
<comment type="cofactor">
    <cofactor evidence="1">
        <name>Fe(3+)</name>
        <dbReference type="ChEBI" id="CHEBI:29034"/>
    </cofactor>
</comment>
<keyword evidence="3" id="KW-0479">Metal-binding</keyword>
<dbReference type="InterPro" id="IPR009040">
    <property type="entry name" value="Ferritin-like_diiron"/>
</dbReference>
<dbReference type="InterPro" id="IPR003251">
    <property type="entry name" value="Rr_diiron-bd_dom"/>
</dbReference>
<protein>
    <recommendedName>
        <fullName evidence="8">Rubrerythrin</fullName>
    </recommendedName>
</protein>
<gene>
    <name evidence="11" type="ORF">DSM19430T_14490</name>
</gene>
<dbReference type="PANTHER" id="PTHR43865:SF1">
    <property type="entry name" value="RUBRERYTHRIN-RELATED"/>
    <property type="match status" value="1"/>
</dbReference>
<dbReference type="Pfam" id="PF02915">
    <property type="entry name" value="Rubrerythrin"/>
    <property type="match status" value="1"/>
</dbReference>
<feature type="domain" description="Rubredoxin-like" evidence="9">
    <location>
        <begin position="154"/>
        <end position="188"/>
    </location>
</feature>
<evidence type="ECO:0000256" key="5">
    <source>
        <dbReference type="ARBA" id="ARBA00023004"/>
    </source>
</evidence>
<evidence type="ECO:0000256" key="8">
    <source>
        <dbReference type="ARBA" id="ARBA00069213"/>
    </source>
</evidence>
<reference evidence="11 12" key="1">
    <citation type="submission" date="2020-05" db="EMBL/GenBank/DDBJ databases">
        <title>Draft genome sequence of Desulfovibrio psychrotolerans JS1T.</title>
        <authorList>
            <person name="Ueno A."/>
            <person name="Tamazawa S."/>
            <person name="Tamamura S."/>
            <person name="Murakami T."/>
            <person name="Kiyama T."/>
            <person name="Inomata H."/>
            <person name="Amano Y."/>
            <person name="Miyakawa K."/>
            <person name="Tamaki H."/>
            <person name="Naganuma T."/>
            <person name="Kaneko K."/>
        </authorList>
    </citation>
    <scope>NUCLEOTIDE SEQUENCE [LARGE SCALE GENOMIC DNA]</scope>
    <source>
        <strain evidence="11 12">JS1</strain>
    </source>
</reference>
<dbReference type="InterPro" id="IPR024934">
    <property type="entry name" value="Rubredoxin-like_dom"/>
</dbReference>
<feature type="domain" description="Ferritin-like diiron" evidence="10">
    <location>
        <begin position="4"/>
        <end position="147"/>
    </location>
</feature>
<dbReference type="InterPro" id="IPR048574">
    <property type="entry name" value="RUBY_RBDX"/>
</dbReference>
<organism evidence="11 12">
    <name type="scientific">Desulfovibrio psychrotolerans</name>
    <dbReference type="NCBI Taxonomy" id="415242"/>
    <lineage>
        <taxon>Bacteria</taxon>
        <taxon>Pseudomonadati</taxon>
        <taxon>Thermodesulfobacteriota</taxon>
        <taxon>Desulfovibrionia</taxon>
        <taxon>Desulfovibrionales</taxon>
        <taxon>Desulfovibrionaceae</taxon>
        <taxon>Desulfovibrio</taxon>
    </lineage>
</organism>
<evidence type="ECO:0000256" key="3">
    <source>
        <dbReference type="ARBA" id="ARBA00022723"/>
    </source>
</evidence>
<comment type="subunit">
    <text evidence="7">Homodimer. Possesses two rubredoxin-like centers and two non-sulfur oxo-bridged di-iron centers per dimer.</text>
</comment>
<evidence type="ECO:0000256" key="1">
    <source>
        <dbReference type="ARBA" id="ARBA00001965"/>
    </source>
</evidence>
<evidence type="ECO:0000256" key="6">
    <source>
        <dbReference type="ARBA" id="ARBA00055868"/>
    </source>
</evidence>
<evidence type="ECO:0000259" key="9">
    <source>
        <dbReference type="PROSITE" id="PS50903"/>
    </source>
</evidence>
<evidence type="ECO:0000256" key="7">
    <source>
        <dbReference type="ARBA" id="ARBA00063441"/>
    </source>
</evidence>
<dbReference type="PROSITE" id="PS50905">
    <property type="entry name" value="FERRITIN_LIKE"/>
    <property type="match status" value="1"/>
</dbReference>
<dbReference type="InterPro" id="IPR052364">
    <property type="entry name" value="Rubrerythrin"/>
</dbReference>
<dbReference type="FunFam" id="2.20.28.10:FF:000018">
    <property type="entry name" value="Rubrerythrin"/>
    <property type="match status" value="1"/>
</dbReference>
<evidence type="ECO:0000256" key="2">
    <source>
        <dbReference type="ARBA" id="ARBA00022448"/>
    </source>
</evidence>
<dbReference type="Proteomes" id="UP000503820">
    <property type="component" value="Unassembled WGS sequence"/>
</dbReference>
<dbReference type="GO" id="GO:0016491">
    <property type="term" value="F:oxidoreductase activity"/>
    <property type="evidence" value="ECO:0007669"/>
    <property type="project" value="InterPro"/>
</dbReference>
<dbReference type="PANTHER" id="PTHR43865">
    <property type="entry name" value="RUBRERYTHRIN-RELATED"/>
    <property type="match status" value="1"/>
</dbReference>
<dbReference type="Gene3D" id="1.20.1260.10">
    <property type="match status" value="1"/>
</dbReference>
<keyword evidence="5" id="KW-0408">Iron</keyword>
<sequence>MSKSIKGSRTEKNLLTSFAGESQARNRYTYFAAIAKKEGYVQISHIFEETANHEKEHAKRMFKFLEGGDVEITASFPAGKLDTTLECLKAAAHGEHEEFVELYPEFARVADEEGFPDVAKMYRSICIAEEYHEERYRALISNLEKGLVFRKEESIVWRCRNCGYNHTGTEAPELCPACIHPQAHFEKKATNW</sequence>
<dbReference type="PROSITE" id="PS50903">
    <property type="entry name" value="RUBREDOXIN_LIKE"/>
    <property type="match status" value="1"/>
</dbReference>
<proteinExistence type="predicted"/>
<evidence type="ECO:0000313" key="12">
    <source>
        <dbReference type="Proteomes" id="UP000503820"/>
    </source>
</evidence>
<dbReference type="AlphaFoldDB" id="A0A7J0BUD4"/>
<dbReference type="InterPro" id="IPR009078">
    <property type="entry name" value="Ferritin-like_SF"/>
</dbReference>
<keyword evidence="12" id="KW-1185">Reference proteome</keyword>
<dbReference type="InterPro" id="IPR012347">
    <property type="entry name" value="Ferritin-like"/>
</dbReference>
<comment type="caution">
    <text evidence="11">The sequence shown here is derived from an EMBL/GenBank/DDBJ whole genome shotgun (WGS) entry which is preliminary data.</text>
</comment>
<dbReference type="RefSeq" id="WP_174409422.1">
    <property type="nucleotide sequence ID" value="NZ_BLVP01000007.1"/>
</dbReference>
<dbReference type="CDD" id="cd01041">
    <property type="entry name" value="Rubrerythrin"/>
    <property type="match status" value="1"/>
</dbReference>
<name>A0A7J0BUD4_9BACT</name>
<evidence type="ECO:0000313" key="11">
    <source>
        <dbReference type="EMBL" id="GFM36765.1"/>
    </source>
</evidence>
<dbReference type="Gene3D" id="2.20.28.10">
    <property type="match status" value="1"/>
</dbReference>
<dbReference type="NCBIfam" id="NF045767">
    <property type="entry name" value="RuberyRbr"/>
    <property type="match status" value="1"/>
</dbReference>
<accession>A0A7J0BUD4</accession>